<accession>A0AAN8MQ11</accession>
<dbReference type="Proteomes" id="UP001313282">
    <property type="component" value="Unassembled WGS sequence"/>
</dbReference>
<dbReference type="AlphaFoldDB" id="A0AAN8MQ11"/>
<comment type="caution">
    <text evidence="1">The sequence shown here is derived from an EMBL/GenBank/DDBJ whole genome shotgun (WGS) entry which is preliminary data.</text>
</comment>
<keyword evidence="2" id="KW-1185">Reference proteome</keyword>
<reference evidence="1 2" key="1">
    <citation type="submission" date="2019-10" db="EMBL/GenBank/DDBJ databases">
        <authorList>
            <person name="Palmer J.M."/>
        </authorList>
    </citation>
    <scope>NUCLEOTIDE SEQUENCE [LARGE SCALE GENOMIC DNA]</scope>
    <source>
        <strain evidence="1 2">TWF718</strain>
    </source>
</reference>
<evidence type="ECO:0008006" key="3">
    <source>
        <dbReference type="Google" id="ProtNLM"/>
    </source>
</evidence>
<evidence type="ECO:0000313" key="2">
    <source>
        <dbReference type="Proteomes" id="UP001313282"/>
    </source>
</evidence>
<evidence type="ECO:0000313" key="1">
    <source>
        <dbReference type="EMBL" id="KAK6334579.1"/>
    </source>
</evidence>
<dbReference type="PANTHER" id="PTHR28180:SF5">
    <property type="entry name" value="DNA POLYMERASE ALPHA SUBUNIT B"/>
    <property type="match status" value="1"/>
</dbReference>
<proteinExistence type="predicted"/>
<dbReference type="PANTHER" id="PTHR28180">
    <property type="entry name" value="CONSERVED MITOCHONDRIAL PROTEIN-RELATED"/>
    <property type="match status" value="1"/>
</dbReference>
<dbReference type="Gene3D" id="1.20.1290.10">
    <property type="entry name" value="AhpD-like"/>
    <property type="match status" value="1"/>
</dbReference>
<sequence length="106" mass="12192">MPQNDEKLIAHKDFAWITYNITYGLYLSDHTILDPFETEVVVLCGILIQNLESVTTFHLRGARRLGMTLEDVEGLHVCCEKIAKFCHVPVDKVLRVADIEHEVPWE</sequence>
<dbReference type="InterPro" id="IPR029032">
    <property type="entry name" value="AhpD-like"/>
</dbReference>
<organism evidence="1 2">
    <name type="scientific">Orbilia javanica</name>
    <dbReference type="NCBI Taxonomy" id="47235"/>
    <lineage>
        <taxon>Eukaryota</taxon>
        <taxon>Fungi</taxon>
        <taxon>Dikarya</taxon>
        <taxon>Ascomycota</taxon>
        <taxon>Pezizomycotina</taxon>
        <taxon>Orbiliomycetes</taxon>
        <taxon>Orbiliales</taxon>
        <taxon>Orbiliaceae</taxon>
        <taxon>Orbilia</taxon>
    </lineage>
</organism>
<dbReference type="SUPFAM" id="SSF69118">
    <property type="entry name" value="AhpD-like"/>
    <property type="match status" value="1"/>
</dbReference>
<gene>
    <name evidence="1" type="ORF">TWF718_010036</name>
</gene>
<dbReference type="EMBL" id="JAVHNR010000008">
    <property type="protein sequence ID" value="KAK6334579.1"/>
    <property type="molecule type" value="Genomic_DNA"/>
</dbReference>
<protein>
    <recommendedName>
        <fullName evidence="3">Carboxymuconolactone decarboxylase-like domain-containing protein</fullName>
    </recommendedName>
</protein>
<dbReference type="InterPro" id="IPR052999">
    <property type="entry name" value="PTS1_Protein"/>
</dbReference>
<name>A0AAN8MQ11_9PEZI</name>